<evidence type="ECO:0000313" key="5">
    <source>
        <dbReference type="EMBL" id="GGA07503.1"/>
    </source>
</evidence>
<evidence type="ECO:0000256" key="1">
    <source>
        <dbReference type="ARBA" id="ARBA00006484"/>
    </source>
</evidence>
<sequence>MELKDKVFAVTGAGAGIGRATALELIARGSKVAAVDLSEEGLRGTERLAGGTLSVHPLDITDRDAVLALPDQVIAAHGQIDGLVNIAGIIQPFVHLKDLEFERIERVMDVNFWGTVNTVKAFLPGLLTRPEASLVNVSSMGAILPVPGQTAYGASKAAVRLLTEGLYAELQGTGVHVTEVFPGAVGTEITKNSGVELAGAGRGEAAAKTTSPAEAARVIADAIAQNRFRVHIGKDAKLFDRLSRLIPQRAIRMIAERMKDIA</sequence>
<dbReference type="GO" id="GO:0016020">
    <property type="term" value="C:membrane"/>
    <property type="evidence" value="ECO:0007669"/>
    <property type="project" value="TreeGrafter"/>
</dbReference>
<feature type="domain" description="Ketoreductase" evidence="4">
    <location>
        <begin position="6"/>
        <end position="181"/>
    </location>
</feature>
<dbReference type="PANTHER" id="PTHR44196:SF1">
    <property type="entry name" value="DEHYDROGENASE_REDUCTASE SDR FAMILY MEMBER 7B"/>
    <property type="match status" value="1"/>
</dbReference>
<dbReference type="GO" id="GO:0016491">
    <property type="term" value="F:oxidoreductase activity"/>
    <property type="evidence" value="ECO:0007669"/>
    <property type="project" value="UniProtKB-KW"/>
</dbReference>
<dbReference type="SMART" id="SM00822">
    <property type="entry name" value="PKS_KR"/>
    <property type="match status" value="1"/>
</dbReference>
<dbReference type="InterPro" id="IPR057326">
    <property type="entry name" value="KR_dom"/>
</dbReference>
<organism evidence="5 6">
    <name type="scientific">Sediminivirga luteola</name>
    <dbReference type="NCBI Taxonomy" id="1774748"/>
    <lineage>
        <taxon>Bacteria</taxon>
        <taxon>Bacillati</taxon>
        <taxon>Actinomycetota</taxon>
        <taxon>Actinomycetes</taxon>
        <taxon>Micrococcales</taxon>
        <taxon>Brevibacteriaceae</taxon>
        <taxon>Sediminivirga</taxon>
    </lineage>
</organism>
<protein>
    <submittedName>
        <fullName evidence="5">Short-chain dehydrogenase</fullName>
    </submittedName>
</protein>
<dbReference type="SUPFAM" id="SSF51735">
    <property type="entry name" value="NAD(P)-binding Rossmann-fold domains"/>
    <property type="match status" value="1"/>
</dbReference>
<dbReference type="InterPro" id="IPR002347">
    <property type="entry name" value="SDR_fam"/>
</dbReference>
<dbReference type="PRINTS" id="PR00081">
    <property type="entry name" value="GDHRDH"/>
</dbReference>
<evidence type="ECO:0000256" key="2">
    <source>
        <dbReference type="ARBA" id="ARBA00023002"/>
    </source>
</evidence>
<reference evidence="5" key="1">
    <citation type="journal article" date="2014" name="Int. J. Syst. Evol. Microbiol.">
        <title>Complete genome sequence of Corynebacterium casei LMG S-19264T (=DSM 44701T), isolated from a smear-ripened cheese.</title>
        <authorList>
            <consortium name="US DOE Joint Genome Institute (JGI-PGF)"/>
            <person name="Walter F."/>
            <person name="Albersmeier A."/>
            <person name="Kalinowski J."/>
            <person name="Ruckert C."/>
        </authorList>
    </citation>
    <scope>NUCLEOTIDE SEQUENCE</scope>
    <source>
        <strain evidence="5">CGMCC 1.12785</strain>
    </source>
</reference>
<evidence type="ECO:0000259" key="4">
    <source>
        <dbReference type="SMART" id="SM00822"/>
    </source>
</evidence>
<evidence type="ECO:0000256" key="3">
    <source>
        <dbReference type="RuleBase" id="RU000363"/>
    </source>
</evidence>
<gene>
    <name evidence="5" type="ORF">GCM10011333_07790</name>
</gene>
<dbReference type="InterPro" id="IPR036291">
    <property type="entry name" value="NAD(P)-bd_dom_sf"/>
</dbReference>
<comment type="caution">
    <text evidence="5">The sequence shown here is derived from an EMBL/GenBank/DDBJ whole genome shotgun (WGS) entry which is preliminary data.</text>
</comment>
<dbReference type="PRINTS" id="PR00080">
    <property type="entry name" value="SDRFAMILY"/>
</dbReference>
<dbReference type="Pfam" id="PF00106">
    <property type="entry name" value="adh_short"/>
    <property type="match status" value="1"/>
</dbReference>
<dbReference type="EMBL" id="BMFY01000003">
    <property type="protein sequence ID" value="GGA07503.1"/>
    <property type="molecule type" value="Genomic_DNA"/>
</dbReference>
<dbReference type="Gene3D" id="3.40.50.720">
    <property type="entry name" value="NAD(P)-binding Rossmann-like Domain"/>
    <property type="match status" value="1"/>
</dbReference>
<reference evidence="5" key="2">
    <citation type="submission" date="2020-09" db="EMBL/GenBank/DDBJ databases">
        <authorList>
            <person name="Sun Q."/>
            <person name="Zhou Y."/>
        </authorList>
    </citation>
    <scope>NUCLEOTIDE SEQUENCE</scope>
    <source>
        <strain evidence="5">CGMCC 1.12785</strain>
    </source>
</reference>
<name>A0A8J2XJP3_9MICO</name>
<keyword evidence="6" id="KW-1185">Reference proteome</keyword>
<dbReference type="PANTHER" id="PTHR44196">
    <property type="entry name" value="DEHYDROGENASE/REDUCTASE SDR FAMILY MEMBER 7B"/>
    <property type="match status" value="1"/>
</dbReference>
<accession>A0A8J2XJP3</accession>
<comment type="similarity">
    <text evidence="1 3">Belongs to the short-chain dehydrogenases/reductases (SDR) family.</text>
</comment>
<dbReference type="Proteomes" id="UP000616114">
    <property type="component" value="Unassembled WGS sequence"/>
</dbReference>
<dbReference type="RefSeq" id="WP_188549624.1">
    <property type="nucleotide sequence ID" value="NZ_BMFY01000003.1"/>
</dbReference>
<evidence type="ECO:0000313" key="6">
    <source>
        <dbReference type="Proteomes" id="UP000616114"/>
    </source>
</evidence>
<proteinExistence type="inferred from homology"/>
<dbReference type="CDD" id="cd05233">
    <property type="entry name" value="SDR_c"/>
    <property type="match status" value="1"/>
</dbReference>
<dbReference type="AlphaFoldDB" id="A0A8J2XJP3"/>
<keyword evidence="2" id="KW-0560">Oxidoreductase</keyword>